<dbReference type="AlphaFoldDB" id="A0A453MUT6"/>
<protein>
    <submittedName>
        <fullName evidence="2">Uncharacterized protein</fullName>
    </submittedName>
</protein>
<reference evidence="2" key="3">
    <citation type="journal article" date="2017" name="Nature">
        <title>Genome sequence of the progenitor of the wheat D genome Aegilops tauschii.</title>
        <authorList>
            <person name="Luo M.C."/>
            <person name="Gu Y.Q."/>
            <person name="Puiu D."/>
            <person name="Wang H."/>
            <person name="Twardziok S.O."/>
            <person name="Deal K.R."/>
            <person name="Huo N."/>
            <person name="Zhu T."/>
            <person name="Wang L."/>
            <person name="Wang Y."/>
            <person name="McGuire P.E."/>
            <person name="Liu S."/>
            <person name="Long H."/>
            <person name="Ramasamy R.K."/>
            <person name="Rodriguez J.C."/>
            <person name="Van S.L."/>
            <person name="Yuan L."/>
            <person name="Wang Z."/>
            <person name="Xia Z."/>
            <person name="Xiao L."/>
            <person name="Anderson O.D."/>
            <person name="Ouyang S."/>
            <person name="Liang Y."/>
            <person name="Zimin A.V."/>
            <person name="Pertea G."/>
            <person name="Qi P."/>
            <person name="Bennetzen J.L."/>
            <person name="Dai X."/>
            <person name="Dawson M.W."/>
            <person name="Muller H.G."/>
            <person name="Kugler K."/>
            <person name="Rivarola-Duarte L."/>
            <person name="Spannagl M."/>
            <person name="Mayer K.F.X."/>
            <person name="Lu F.H."/>
            <person name="Bevan M.W."/>
            <person name="Leroy P."/>
            <person name="Li P."/>
            <person name="You F.M."/>
            <person name="Sun Q."/>
            <person name="Liu Z."/>
            <person name="Lyons E."/>
            <person name="Wicker T."/>
            <person name="Salzberg S.L."/>
            <person name="Devos K.M."/>
            <person name="Dvorak J."/>
        </authorList>
    </citation>
    <scope>NUCLEOTIDE SEQUENCE [LARGE SCALE GENOMIC DNA]</scope>
    <source>
        <strain evidence="2">cv. AL8/78</strain>
    </source>
</reference>
<reference evidence="3" key="1">
    <citation type="journal article" date="2014" name="Science">
        <title>Ancient hybridizations among the ancestral genomes of bread wheat.</title>
        <authorList>
            <consortium name="International Wheat Genome Sequencing Consortium,"/>
            <person name="Marcussen T."/>
            <person name="Sandve S.R."/>
            <person name="Heier L."/>
            <person name="Spannagl M."/>
            <person name="Pfeifer M."/>
            <person name="Jakobsen K.S."/>
            <person name="Wulff B.B."/>
            <person name="Steuernagel B."/>
            <person name="Mayer K.F."/>
            <person name="Olsen O.A."/>
        </authorList>
    </citation>
    <scope>NUCLEOTIDE SEQUENCE [LARGE SCALE GENOMIC DNA]</scope>
    <source>
        <strain evidence="3">cv. AL8/78</strain>
    </source>
</reference>
<name>A0A453MUT6_AEGTS</name>
<organism evidence="2 3">
    <name type="scientific">Aegilops tauschii subsp. strangulata</name>
    <name type="common">Goatgrass</name>
    <dbReference type="NCBI Taxonomy" id="200361"/>
    <lineage>
        <taxon>Eukaryota</taxon>
        <taxon>Viridiplantae</taxon>
        <taxon>Streptophyta</taxon>
        <taxon>Embryophyta</taxon>
        <taxon>Tracheophyta</taxon>
        <taxon>Spermatophyta</taxon>
        <taxon>Magnoliopsida</taxon>
        <taxon>Liliopsida</taxon>
        <taxon>Poales</taxon>
        <taxon>Poaceae</taxon>
        <taxon>BOP clade</taxon>
        <taxon>Pooideae</taxon>
        <taxon>Triticodae</taxon>
        <taxon>Triticeae</taxon>
        <taxon>Triticinae</taxon>
        <taxon>Aegilops</taxon>
    </lineage>
</organism>
<evidence type="ECO:0000256" key="1">
    <source>
        <dbReference type="SAM" id="MobiDB-lite"/>
    </source>
</evidence>
<feature type="region of interest" description="Disordered" evidence="1">
    <location>
        <begin position="85"/>
        <end position="124"/>
    </location>
</feature>
<feature type="compositionally biased region" description="Basic residues" evidence="1">
    <location>
        <begin position="86"/>
        <end position="101"/>
    </location>
</feature>
<evidence type="ECO:0000313" key="3">
    <source>
        <dbReference type="Proteomes" id="UP000015105"/>
    </source>
</evidence>
<feature type="compositionally biased region" description="Basic and acidic residues" evidence="1">
    <location>
        <begin position="109"/>
        <end position="119"/>
    </location>
</feature>
<proteinExistence type="predicted"/>
<dbReference type="EnsemblPlants" id="AET6Gv20094800.1">
    <property type="protein sequence ID" value="AET6Gv20094800.1"/>
    <property type="gene ID" value="AET6Gv20094800"/>
</dbReference>
<keyword evidence="3" id="KW-1185">Reference proteome</keyword>
<dbReference type="Gramene" id="AET6Gv20094800.1">
    <property type="protein sequence ID" value="AET6Gv20094800.1"/>
    <property type="gene ID" value="AET6Gv20094800"/>
</dbReference>
<reference evidence="2" key="5">
    <citation type="journal article" date="2021" name="G3 (Bethesda)">
        <title>Aegilops tauschii genome assembly Aet v5.0 features greater sequence contiguity and improved annotation.</title>
        <authorList>
            <person name="Wang L."/>
            <person name="Zhu T."/>
            <person name="Rodriguez J.C."/>
            <person name="Deal K.R."/>
            <person name="Dubcovsky J."/>
            <person name="McGuire P.E."/>
            <person name="Lux T."/>
            <person name="Spannagl M."/>
            <person name="Mayer K.F.X."/>
            <person name="Baldrich P."/>
            <person name="Meyers B.C."/>
            <person name="Huo N."/>
            <person name="Gu Y.Q."/>
            <person name="Zhou H."/>
            <person name="Devos K.M."/>
            <person name="Bennetzen J.L."/>
            <person name="Unver T."/>
            <person name="Budak H."/>
            <person name="Gulick P.J."/>
            <person name="Galiba G."/>
            <person name="Kalapos B."/>
            <person name="Nelson D.R."/>
            <person name="Li P."/>
            <person name="You F.M."/>
            <person name="Luo M.C."/>
            <person name="Dvorak J."/>
        </authorList>
    </citation>
    <scope>NUCLEOTIDE SEQUENCE [LARGE SCALE GENOMIC DNA]</scope>
    <source>
        <strain evidence="2">cv. AL8/78</strain>
    </source>
</reference>
<dbReference type="Proteomes" id="UP000015105">
    <property type="component" value="Chromosome 6D"/>
</dbReference>
<evidence type="ECO:0000313" key="2">
    <source>
        <dbReference type="EnsemblPlants" id="AET6Gv20094800.1"/>
    </source>
</evidence>
<sequence length="145" mass="15551">MDGAEVGVLEEPDEVRLGGLLEREHGVALEAQIRLEVLGDLPHEALERQLADEQIRALLVLADLPQRHRAGPVAVGLLHAAGGRGRLPRRLKRKRHNRNRRSSANQQEIRTEEEGEKGAGETYDGGGELLAGGLAAGGLAGGLLR</sequence>
<reference evidence="3" key="2">
    <citation type="journal article" date="2017" name="Nat. Plants">
        <title>The Aegilops tauschii genome reveals multiple impacts of transposons.</title>
        <authorList>
            <person name="Zhao G."/>
            <person name="Zou C."/>
            <person name="Li K."/>
            <person name="Wang K."/>
            <person name="Li T."/>
            <person name="Gao L."/>
            <person name="Zhang X."/>
            <person name="Wang H."/>
            <person name="Yang Z."/>
            <person name="Liu X."/>
            <person name="Jiang W."/>
            <person name="Mao L."/>
            <person name="Kong X."/>
            <person name="Jiao Y."/>
            <person name="Jia J."/>
        </authorList>
    </citation>
    <scope>NUCLEOTIDE SEQUENCE [LARGE SCALE GENOMIC DNA]</scope>
    <source>
        <strain evidence="3">cv. AL8/78</strain>
    </source>
</reference>
<accession>A0A453MUT6</accession>
<reference evidence="2" key="4">
    <citation type="submission" date="2019-03" db="UniProtKB">
        <authorList>
            <consortium name="EnsemblPlants"/>
        </authorList>
    </citation>
    <scope>IDENTIFICATION</scope>
</reference>